<evidence type="ECO:0000313" key="1">
    <source>
        <dbReference type="EMBL" id="KAG7403571.1"/>
    </source>
</evidence>
<name>A0A8J5NGD6_FUSOX</name>
<protein>
    <submittedName>
        <fullName evidence="1">Uncharacterized protein</fullName>
    </submittedName>
</protein>
<evidence type="ECO:0000313" key="2">
    <source>
        <dbReference type="Proteomes" id="UP000694050"/>
    </source>
</evidence>
<organism evidence="1 2">
    <name type="scientific">Fusarium oxysporum f. sp. rapae</name>
    <dbReference type="NCBI Taxonomy" id="485398"/>
    <lineage>
        <taxon>Eukaryota</taxon>
        <taxon>Fungi</taxon>
        <taxon>Dikarya</taxon>
        <taxon>Ascomycota</taxon>
        <taxon>Pezizomycotina</taxon>
        <taxon>Sordariomycetes</taxon>
        <taxon>Hypocreomycetidae</taxon>
        <taxon>Hypocreales</taxon>
        <taxon>Nectriaceae</taxon>
        <taxon>Fusarium</taxon>
        <taxon>Fusarium oxysporum species complex</taxon>
    </lineage>
</organism>
<dbReference type="AlphaFoldDB" id="A0A8J5NGD6"/>
<reference evidence="1" key="1">
    <citation type="submission" date="2021-04" db="EMBL/GenBank/DDBJ databases">
        <title>First draft genome resource for Brassicaceae pathogens Fusarium oxysporum f. sp. raphani and Fusarium oxysporum f. sp. rapae.</title>
        <authorList>
            <person name="Asai S."/>
        </authorList>
    </citation>
    <scope>NUCLEOTIDE SEQUENCE</scope>
    <source>
        <strain evidence="1">Tf1208</strain>
    </source>
</reference>
<comment type="caution">
    <text evidence="1">The sequence shown here is derived from an EMBL/GenBank/DDBJ whole genome shotgun (WGS) entry which is preliminary data.</text>
</comment>
<dbReference type="Proteomes" id="UP000694050">
    <property type="component" value="Unassembled WGS sequence"/>
</dbReference>
<dbReference type="EMBL" id="JAELUQ010000014">
    <property type="protein sequence ID" value="KAG7403571.1"/>
    <property type="molecule type" value="Genomic_DNA"/>
</dbReference>
<accession>A0A8J5NGD6</accession>
<sequence length="167" mass="18110">MAPNNNNNPNFKIFEDDTRTVSCPVPSNQNNQFVLQPAVAANNLPGHLGTGERLNTAYNTSFVPAGAPATVATWNQGYSVQGNWHAGQLYNAINARLVRPVPDAVPFWTAQTLQRQDAAYQAGAPVPATIWPTPAVRMTMHAPTLQVAQQNGMHINSVSPQGHIMWT</sequence>
<gene>
    <name evidence="1" type="ORF">Forpe1208_v016250</name>
</gene>
<proteinExistence type="predicted"/>